<accession>A0ABS0AKJ6</accession>
<organism evidence="2 3">
    <name type="scientific">Alloalcanivorax venustensis ISO4</name>
    <dbReference type="NCBI Taxonomy" id="1177184"/>
    <lineage>
        <taxon>Bacteria</taxon>
        <taxon>Pseudomonadati</taxon>
        <taxon>Pseudomonadota</taxon>
        <taxon>Gammaproteobacteria</taxon>
        <taxon>Oceanospirillales</taxon>
        <taxon>Alcanivoracaceae</taxon>
        <taxon>Alloalcanivorax</taxon>
    </lineage>
</organism>
<keyword evidence="3" id="KW-1185">Reference proteome</keyword>
<name>A0ABS0AKJ6_9GAMM</name>
<reference evidence="2 3" key="1">
    <citation type="submission" date="2012-09" db="EMBL/GenBank/DDBJ databases">
        <title>Genome Sequence of alkane-degrading Bacterium Alcanivorax venustensis ISO4.</title>
        <authorList>
            <person name="Lai Q."/>
            <person name="Shao Z."/>
        </authorList>
    </citation>
    <scope>NUCLEOTIDE SEQUENCE [LARGE SCALE GENOMIC DNA]</scope>
    <source>
        <strain evidence="2 3">ISO4</strain>
    </source>
</reference>
<gene>
    <name evidence="2" type="ORF">ISO4_03260</name>
</gene>
<protein>
    <recommendedName>
        <fullName evidence="1">AbiEi antitoxin N-terminal domain-containing protein</fullName>
    </recommendedName>
</protein>
<proteinExistence type="predicted"/>
<evidence type="ECO:0000313" key="3">
    <source>
        <dbReference type="Proteomes" id="UP000644441"/>
    </source>
</evidence>
<comment type="caution">
    <text evidence="2">The sequence shown here is derived from an EMBL/GenBank/DDBJ whole genome shotgun (WGS) entry which is preliminary data.</text>
</comment>
<evidence type="ECO:0000313" key="2">
    <source>
        <dbReference type="EMBL" id="MBF5054658.1"/>
    </source>
</evidence>
<feature type="domain" description="AbiEi antitoxin N-terminal" evidence="1">
    <location>
        <begin position="5"/>
        <end position="47"/>
    </location>
</feature>
<dbReference type="Pfam" id="PF13338">
    <property type="entry name" value="AbiEi_4"/>
    <property type="match status" value="1"/>
</dbReference>
<dbReference type="Proteomes" id="UP000644441">
    <property type="component" value="Unassembled WGS sequence"/>
</dbReference>
<dbReference type="InterPro" id="IPR025159">
    <property type="entry name" value="AbiEi_N"/>
</dbReference>
<evidence type="ECO:0000259" key="1">
    <source>
        <dbReference type="Pfam" id="PF13338"/>
    </source>
</evidence>
<sequence>MQETFHAYGGQLRMSEALRAGISRYTFYRARDEGLIEPVARGVYRLAELPPLGHPDLIAAMSRFPGAVLCLESALSWHEITTQIPHHVHLAVARGARLPKLDYPPVRGYRYSEVAFGAGIEEFLEDGLILRIYSAEKTLADCFKFRNRMGMDVVLEALKLYRKRQAPQFNKVLEYARICRVEKVIRPYLEAVL</sequence>
<dbReference type="EMBL" id="ARXR01000062">
    <property type="protein sequence ID" value="MBF5054658.1"/>
    <property type="molecule type" value="Genomic_DNA"/>
</dbReference>